<sequence>MRAVSRLFFVVVLLAVVVMSAAGCAAPQQAGGPKVVKVLAMQQAGPTPEEMNAIVAKFNESSPDVKVEIEYVSYDALHDKIVTAMATNPPSYDVVLVDDIWYAEFVKNGYLWDVTDKIDQNTKQEVFSTAWDITSVNGRIYGMPWLLDQKYFYYNTEILEKAGVDVPQTWEDLIEASRKIKEMGLVEYPIVWSWAQAEAAICDFVALLYGNGGSFVDSNGNPTFNNEKGVQVVEWMVKTVDEGLSNPASISYVEEDVRNVFSQGKAAFALNWLYMYDLAALNPDESQVVGKVGLGLVPAFKGSGVPSATINGSMGFSVIDKSPNREAAWEYVKFLTSEPIQKEYSAHLLPIWSGNYEGQALEELKSLNESNPVTVPAFSAQIVYSHVRPKVPFYPEFSKALQLALQEALTKQKSPAQALNDAAAKWNELASK</sequence>
<dbReference type="SUPFAM" id="SSF53850">
    <property type="entry name" value="Periplasmic binding protein-like II"/>
    <property type="match status" value="1"/>
</dbReference>
<name>A0A7C4Q2G8_9CHLR</name>
<feature type="signal peptide" evidence="4">
    <location>
        <begin position="1"/>
        <end position="25"/>
    </location>
</feature>
<dbReference type="CDD" id="cd14750">
    <property type="entry name" value="PBP2_TMBP"/>
    <property type="match status" value="1"/>
</dbReference>
<gene>
    <name evidence="5" type="ORF">ENT17_03740</name>
</gene>
<keyword evidence="2" id="KW-0813">Transport</keyword>
<dbReference type="PROSITE" id="PS51257">
    <property type="entry name" value="PROKAR_LIPOPROTEIN"/>
    <property type="match status" value="1"/>
</dbReference>
<dbReference type="PANTHER" id="PTHR43649">
    <property type="entry name" value="ARABINOSE-BINDING PROTEIN-RELATED"/>
    <property type="match status" value="1"/>
</dbReference>
<proteinExistence type="inferred from homology"/>
<evidence type="ECO:0000256" key="4">
    <source>
        <dbReference type="SAM" id="SignalP"/>
    </source>
</evidence>
<accession>A0A7C4Q2G8</accession>
<protein>
    <submittedName>
        <fullName evidence="5">ABC transporter substrate-binding protein</fullName>
    </submittedName>
</protein>
<evidence type="ECO:0000256" key="2">
    <source>
        <dbReference type="ARBA" id="ARBA00022448"/>
    </source>
</evidence>
<reference evidence="5" key="1">
    <citation type="journal article" date="2020" name="mSystems">
        <title>Genome- and Community-Level Interaction Insights into Carbon Utilization and Element Cycling Functions of Hydrothermarchaeota in Hydrothermal Sediment.</title>
        <authorList>
            <person name="Zhou Z."/>
            <person name="Liu Y."/>
            <person name="Xu W."/>
            <person name="Pan J."/>
            <person name="Luo Z.H."/>
            <person name="Li M."/>
        </authorList>
    </citation>
    <scope>NUCLEOTIDE SEQUENCE [LARGE SCALE GENOMIC DNA]</scope>
    <source>
        <strain evidence="5">SpSt-556</strain>
    </source>
</reference>
<keyword evidence="3 4" id="KW-0732">Signal</keyword>
<dbReference type="EMBL" id="DSXR01000046">
    <property type="protein sequence ID" value="HGS86710.1"/>
    <property type="molecule type" value="Genomic_DNA"/>
</dbReference>
<dbReference type="Pfam" id="PF01547">
    <property type="entry name" value="SBP_bac_1"/>
    <property type="match status" value="1"/>
</dbReference>
<feature type="chain" id="PRO_5028069421" evidence="4">
    <location>
        <begin position="26"/>
        <end position="432"/>
    </location>
</feature>
<comment type="caution">
    <text evidence="5">The sequence shown here is derived from an EMBL/GenBank/DDBJ whole genome shotgun (WGS) entry which is preliminary data.</text>
</comment>
<dbReference type="AlphaFoldDB" id="A0A7C4Q2G8"/>
<dbReference type="InterPro" id="IPR006059">
    <property type="entry name" value="SBP"/>
</dbReference>
<dbReference type="Gene3D" id="3.40.190.10">
    <property type="entry name" value="Periplasmic binding protein-like II"/>
    <property type="match status" value="2"/>
</dbReference>
<evidence type="ECO:0000256" key="3">
    <source>
        <dbReference type="ARBA" id="ARBA00022729"/>
    </source>
</evidence>
<dbReference type="PANTHER" id="PTHR43649:SF34">
    <property type="entry name" value="ABC TRANSPORTER PERIPLASMIC-BINDING PROTEIN YCJN-RELATED"/>
    <property type="match status" value="1"/>
</dbReference>
<comment type="similarity">
    <text evidence="1">Belongs to the bacterial solute-binding protein 1 family.</text>
</comment>
<dbReference type="InterPro" id="IPR050490">
    <property type="entry name" value="Bact_solute-bd_prot1"/>
</dbReference>
<evidence type="ECO:0000256" key="1">
    <source>
        <dbReference type="ARBA" id="ARBA00008520"/>
    </source>
</evidence>
<evidence type="ECO:0000313" key="5">
    <source>
        <dbReference type="EMBL" id="HGS86710.1"/>
    </source>
</evidence>
<organism evidence="5">
    <name type="scientific">Bellilinea caldifistulae</name>
    <dbReference type="NCBI Taxonomy" id="360411"/>
    <lineage>
        <taxon>Bacteria</taxon>
        <taxon>Bacillati</taxon>
        <taxon>Chloroflexota</taxon>
        <taxon>Anaerolineae</taxon>
        <taxon>Anaerolineales</taxon>
        <taxon>Anaerolineaceae</taxon>
        <taxon>Bellilinea</taxon>
    </lineage>
</organism>